<sequence>MPHTISYVPSAAKALRKLDKSTARRLVAAIRELASEPRPQGCIQLKGGKGEYRIRVGDHRIIYEIHDDGLIVLILKVAHRREVYR</sequence>
<name>A0A934I1W9_9CORY</name>
<dbReference type="PANTHER" id="PTHR35601:SF1">
    <property type="entry name" value="TOXIN RELE"/>
    <property type="match status" value="1"/>
</dbReference>
<gene>
    <name evidence="3" type="ORF">JDV75_02155</name>
</gene>
<protein>
    <submittedName>
        <fullName evidence="3">Type II toxin-antitoxin system RelE/ParE family toxin</fullName>
    </submittedName>
</protein>
<keyword evidence="2" id="KW-1277">Toxin-antitoxin system</keyword>
<evidence type="ECO:0000256" key="2">
    <source>
        <dbReference type="ARBA" id="ARBA00022649"/>
    </source>
</evidence>
<dbReference type="InterPro" id="IPR007712">
    <property type="entry name" value="RelE/ParE_toxin"/>
</dbReference>
<dbReference type="Gene3D" id="3.30.2310.20">
    <property type="entry name" value="RelE-like"/>
    <property type="match status" value="1"/>
</dbReference>
<dbReference type="AlphaFoldDB" id="A0A934I1W9"/>
<keyword evidence="4" id="KW-1185">Reference proteome</keyword>
<comment type="similarity">
    <text evidence="1">Belongs to the RelE toxin family.</text>
</comment>
<evidence type="ECO:0000256" key="1">
    <source>
        <dbReference type="ARBA" id="ARBA00006226"/>
    </source>
</evidence>
<evidence type="ECO:0000313" key="3">
    <source>
        <dbReference type="EMBL" id="MBI8988571.1"/>
    </source>
</evidence>
<organism evidence="3 4">
    <name type="scientific">Corynebacterium meridianum</name>
    <dbReference type="NCBI Taxonomy" id="2765363"/>
    <lineage>
        <taxon>Bacteria</taxon>
        <taxon>Bacillati</taxon>
        <taxon>Actinomycetota</taxon>
        <taxon>Actinomycetes</taxon>
        <taxon>Mycobacteriales</taxon>
        <taxon>Corynebacteriaceae</taxon>
        <taxon>Corynebacterium</taxon>
    </lineage>
</organism>
<dbReference type="Proteomes" id="UP000645966">
    <property type="component" value="Unassembled WGS sequence"/>
</dbReference>
<evidence type="ECO:0000313" key="4">
    <source>
        <dbReference type="Proteomes" id="UP000645966"/>
    </source>
</evidence>
<reference evidence="3" key="1">
    <citation type="submission" date="2020-12" db="EMBL/GenBank/DDBJ databases">
        <title>Genome public.</title>
        <authorList>
            <person name="Sun Q."/>
        </authorList>
    </citation>
    <scope>NUCLEOTIDE SEQUENCE</scope>
    <source>
        <strain evidence="3">CCM 8863</strain>
    </source>
</reference>
<comment type="caution">
    <text evidence="3">The sequence shown here is derived from an EMBL/GenBank/DDBJ whole genome shotgun (WGS) entry which is preliminary data.</text>
</comment>
<dbReference type="RefSeq" id="WP_198737596.1">
    <property type="nucleotide sequence ID" value="NZ_JAEIOS010000009.1"/>
</dbReference>
<dbReference type="InterPro" id="IPR035093">
    <property type="entry name" value="RelE/ParE_toxin_dom_sf"/>
</dbReference>
<proteinExistence type="inferred from homology"/>
<dbReference type="EMBL" id="JAEIOS010000009">
    <property type="protein sequence ID" value="MBI8988571.1"/>
    <property type="molecule type" value="Genomic_DNA"/>
</dbReference>
<dbReference type="PANTHER" id="PTHR35601">
    <property type="entry name" value="TOXIN RELE"/>
    <property type="match status" value="1"/>
</dbReference>
<dbReference type="SUPFAM" id="SSF143011">
    <property type="entry name" value="RelE-like"/>
    <property type="match status" value="1"/>
</dbReference>
<accession>A0A934I1W9</accession>
<dbReference type="Pfam" id="PF05016">
    <property type="entry name" value="ParE_toxin"/>
    <property type="match status" value="1"/>
</dbReference>